<accession>A0A420R8K7</accession>
<dbReference type="Proteomes" id="UP000283569">
    <property type="component" value="Unassembled WGS sequence"/>
</dbReference>
<gene>
    <name evidence="1" type="ORF">BFJ72_g15408</name>
</gene>
<organism evidence="1 2">
    <name type="scientific">Gibberella intermedia</name>
    <name type="common">Bulb rot disease fungus</name>
    <name type="synonym">Fusarium proliferatum</name>
    <dbReference type="NCBI Taxonomy" id="948311"/>
    <lineage>
        <taxon>Eukaryota</taxon>
        <taxon>Fungi</taxon>
        <taxon>Dikarya</taxon>
        <taxon>Ascomycota</taxon>
        <taxon>Pezizomycotina</taxon>
        <taxon>Sordariomycetes</taxon>
        <taxon>Hypocreomycetidae</taxon>
        <taxon>Hypocreales</taxon>
        <taxon>Nectriaceae</taxon>
        <taxon>Fusarium</taxon>
        <taxon>Fusarium fujikuroi species complex</taxon>
    </lineage>
</organism>
<reference evidence="1 2" key="1">
    <citation type="journal article" date="2018" name="Sci. Rep.">
        <title>Characterisation of pathogen-specific regions and novel effector candidates in Fusarium oxysporum f. sp. cepae.</title>
        <authorList>
            <person name="Armitage A.D."/>
            <person name="Taylor A."/>
            <person name="Sobczyk M.K."/>
            <person name="Baxter L."/>
            <person name="Greenfield B.P."/>
            <person name="Bates H.J."/>
            <person name="Wilson F."/>
            <person name="Jackson A.C."/>
            <person name="Ott S."/>
            <person name="Harrison R.J."/>
            <person name="Clarkson J.P."/>
        </authorList>
    </citation>
    <scope>NUCLEOTIDE SEQUENCE [LARGE SCALE GENOMIC DNA]</scope>
    <source>
        <strain evidence="1 2">Fp_A8</strain>
    </source>
</reference>
<feature type="non-terminal residue" evidence="1">
    <location>
        <position position="1"/>
    </location>
</feature>
<evidence type="ECO:0000313" key="2">
    <source>
        <dbReference type="Proteomes" id="UP000283569"/>
    </source>
</evidence>
<dbReference type="AlphaFoldDB" id="A0A420R8K7"/>
<sequence length="216" mass="24047">AAGHERVRWPVQLDLTVPWGGINARERWRKPALALLESSPELLESLLALRDPDSELTTIAKLGGEFGVLVEIEFETAESNFRGVGETDPDSDETVTARLLLEVAKLQADYPQVEFCVAPSDRIEFGRPSIWGWISAHKHTPELAAGVLKRVQDYAYGQEFPDSLPEEDTSLPSYLVRKTLTLEVRVHASSAEAAEARVMDMDDQGFKVVESSYYCV</sequence>
<name>A0A420R8K7_GIBIN</name>
<feature type="non-terminal residue" evidence="1">
    <location>
        <position position="216"/>
    </location>
</feature>
<comment type="caution">
    <text evidence="1">The sequence shown here is derived from an EMBL/GenBank/DDBJ whole genome shotgun (WGS) entry which is preliminary data.</text>
</comment>
<proteinExistence type="predicted"/>
<dbReference type="EMBL" id="MRDB01000509">
    <property type="protein sequence ID" value="RKL13355.1"/>
    <property type="molecule type" value="Genomic_DNA"/>
</dbReference>
<evidence type="ECO:0000313" key="1">
    <source>
        <dbReference type="EMBL" id="RKL13355.1"/>
    </source>
</evidence>
<protein>
    <submittedName>
        <fullName evidence="1">Uncharacterized protein</fullName>
    </submittedName>
</protein>